<evidence type="ECO:0000256" key="1">
    <source>
        <dbReference type="SAM" id="SignalP"/>
    </source>
</evidence>
<dbReference type="STRING" id="1524460.IX84_25155"/>
<comment type="caution">
    <text evidence="2">The sequence shown here is derived from an EMBL/GenBank/DDBJ whole genome shotgun (WGS) entry which is preliminary data.</text>
</comment>
<organism evidence="2 3">
    <name type="scientific">Phaeodactylibacter xiamenensis</name>
    <dbReference type="NCBI Taxonomy" id="1524460"/>
    <lineage>
        <taxon>Bacteria</taxon>
        <taxon>Pseudomonadati</taxon>
        <taxon>Bacteroidota</taxon>
        <taxon>Saprospiria</taxon>
        <taxon>Saprospirales</taxon>
        <taxon>Haliscomenobacteraceae</taxon>
        <taxon>Phaeodactylibacter</taxon>
    </lineage>
</organism>
<accession>A0A098S0N2</accession>
<feature type="chain" id="PRO_5001939660" description="Alginate export domain-containing protein" evidence="1">
    <location>
        <begin position="26"/>
        <end position="432"/>
    </location>
</feature>
<proteinExistence type="predicted"/>
<reference evidence="2 3" key="1">
    <citation type="journal article" date="2014" name="Int. J. Syst. Evol. Microbiol.">
        <title>Phaeodactylibacter xiamenensis gen. nov., sp. nov., a member of the family Saprospiraceae isolated from the marine alga Phaeodactylum tricornutum.</title>
        <authorList>
            <person name="Chen Z.Jr."/>
            <person name="Lei X."/>
            <person name="Lai Q."/>
            <person name="Li Y."/>
            <person name="Zhang B."/>
            <person name="Zhang J."/>
            <person name="Zhang H."/>
            <person name="Yang L."/>
            <person name="Zheng W."/>
            <person name="Tian Y."/>
            <person name="Yu Z."/>
            <person name="Xu H.Jr."/>
            <person name="Zheng T."/>
        </authorList>
    </citation>
    <scope>NUCLEOTIDE SEQUENCE [LARGE SCALE GENOMIC DNA]</scope>
    <source>
        <strain evidence="2 3">KD52</strain>
    </source>
</reference>
<dbReference type="AlphaFoldDB" id="A0A098S0N2"/>
<dbReference type="EMBL" id="JPOS01000083">
    <property type="protein sequence ID" value="KGE85899.1"/>
    <property type="molecule type" value="Genomic_DNA"/>
</dbReference>
<evidence type="ECO:0000313" key="3">
    <source>
        <dbReference type="Proteomes" id="UP000029736"/>
    </source>
</evidence>
<sequence>MRHLKNILKTLLGLYLFGIVATTVAQEADNNWSTTLHGQARVLSRYYPGQNPAGLYRWQGEARAELEGEVSYGKYWKGRAVVIANVNPDERRRNRLWANEAYVYYRQGHYFLKAGKQTVKWGALTGFSAMDLANRYDYYDVLDTEAERLGLWGLEARYSKGRTELMLRAFHPDNRSRLYLEDNRWINLPQRMAVPGGEAAMAYEGATSHYQKRLPLLSGSLSTEVGRVQVRGSWLYGNNDIPLSQIQLQEPMVSPVPYEVQLHFEPMMISALNLGTWAGEWNLWGEAAFVDSKRIGETGEITPDQYTFCSLGADRFWAFEHPERHLRLVAQFLQVFPHQSGTYAPTEIDHIFQTALLIDTELQINYNWSAALRAVGEFRAEGFYLEPRLICKAWAPLRAELSGGWLGGSGQSFFGHFKTNSRIALHLIRPIL</sequence>
<keyword evidence="3" id="KW-1185">Reference proteome</keyword>
<name>A0A098S0N2_9BACT</name>
<dbReference type="Proteomes" id="UP000029736">
    <property type="component" value="Unassembled WGS sequence"/>
</dbReference>
<gene>
    <name evidence="2" type="ORF">IX84_25155</name>
</gene>
<keyword evidence="1" id="KW-0732">Signal</keyword>
<feature type="signal peptide" evidence="1">
    <location>
        <begin position="1"/>
        <end position="25"/>
    </location>
</feature>
<dbReference type="RefSeq" id="WP_044226857.1">
    <property type="nucleotide sequence ID" value="NZ_JBKAGJ010000022.1"/>
</dbReference>
<dbReference type="OrthoDB" id="9769143at2"/>
<protein>
    <recommendedName>
        <fullName evidence="4">Alginate export domain-containing protein</fullName>
    </recommendedName>
</protein>
<evidence type="ECO:0000313" key="2">
    <source>
        <dbReference type="EMBL" id="KGE85899.1"/>
    </source>
</evidence>
<evidence type="ECO:0008006" key="4">
    <source>
        <dbReference type="Google" id="ProtNLM"/>
    </source>
</evidence>